<evidence type="ECO:0000313" key="2">
    <source>
        <dbReference type="EMBL" id="MFC6055103.1"/>
    </source>
</evidence>
<dbReference type="Proteomes" id="UP001596242">
    <property type="component" value="Unassembled WGS sequence"/>
</dbReference>
<dbReference type="RefSeq" id="WP_386394241.1">
    <property type="nucleotide sequence ID" value="NZ_JBHSPT010000012.1"/>
</dbReference>
<protein>
    <submittedName>
        <fullName evidence="2">Uncharacterized protein</fullName>
    </submittedName>
</protein>
<sequence length="64" mass="7080">MSDDPGDRSNRGYQRTASVHHDPELRVHLVRSPTTGVTRESVPPVPEEISALMREVSAEGKLVE</sequence>
<gene>
    <name evidence="2" type="ORF">ACFP50_06380</name>
</gene>
<evidence type="ECO:0000256" key="1">
    <source>
        <dbReference type="SAM" id="MobiDB-lite"/>
    </source>
</evidence>
<name>A0ABW1LVW9_9ACTN</name>
<feature type="region of interest" description="Disordered" evidence="1">
    <location>
        <begin position="1"/>
        <end position="23"/>
    </location>
</feature>
<organism evidence="2 3">
    <name type="scientific">Streptomyces pratens</name>
    <dbReference type="NCBI Taxonomy" id="887456"/>
    <lineage>
        <taxon>Bacteria</taxon>
        <taxon>Bacillati</taxon>
        <taxon>Actinomycetota</taxon>
        <taxon>Actinomycetes</taxon>
        <taxon>Kitasatosporales</taxon>
        <taxon>Streptomycetaceae</taxon>
        <taxon>Streptomyces</taxon>
    </lineage>
</organism>
<proteinExistence type="predicted"/>
<keyword evidence="3" id="KW-1185">Reference proteome</keyword>
<comment type="caution">
    <text evidence="2">The sequence shown here is derived from an EMBL/GenBank/DDBJ whole genome shotgun (WGS) entry which is preliminary data.</text>
</comment>
<evidence type="ECO:0000313" key="3">
    <source>
        <dbReference type="Proteomes" id="UP001596242"/>
    </source>
</evidence>
<feature type="compositionally biased region" description="Basic and acidic residues" evidence="1">
    <location>
        <begin position="1"/>
        <end position="10"/>
    </location>
</feature>
<accession>A0ABW1LVW9</accession>
<dbReference type="EMBL" id="JBHSPT010000012">
    <property type="protein sequence ID" value="MFC6055103.1"/>
    <property type="molecule type" value="Genomic_DNA"/>
</dbReference>
<reference evidence="3" key="1">
    <citation type="journal article" date="2019" name="Int. J. Syst. Evol. Microbiol.">
        <title>The Global Catalogue of Microorganisms (GCM) 10K type strain sequencing project: providing services to taxonomists for standard genome sequencing and annotation.</title>
        <authorList>
            <consortium name="The Broad Institute Genomics Platform"/>
            <consortium name="The Broad Institute Genome Sequencing Center for Infectious Disease"/>
            <person name="Wu L."/>
            <person name="Ma J."/>
        </authorList>
    </citation>
    <scope>NUCLEOTIDE SEQUENCE [LARGE SCALE GENOMIC DNA]</scope>
    <source>
        <strain evidence="3">JCM 12763</strain>
    </source>
</reference>